<proteinExistence type="predicted"/>
<reference evidence="2" key="1">
    <citation type="journal article" date="2009" name="Environ. Microbiol.">
        <title>Contribution of mobile genetic elements to Desulfovibrio vulgaris genome plasticity.</title>
        <authorList>
            <person name="Walker C.B."/>
            <person name="Stolyar S."/>
            <person name="Chivian D."/>
            <person name="Pinel N."/>
            <person name="Gabster J.A."/>
            <person name="Dehal P.S."/>
            <person name="He Z."/>
            <person name="Yang Z.K."/>
            <person name="Yen H.C."/>
            <person name="Zhou J."/>
            <person name="Wall J.D."/>
            <person name="Hazen T.C."/>
            <person name="Arkin A.P."/>
            <person name="Stahl D.A."/>
        </authorList>
    </citation>
    <scope>NUCLEOTIDE SEQUENCE [LARGE SCALE GENOMIC DNA]</scope>
    <source>
        <strain evidence="2">DP4</strain>
    </source>
</reference>
<dbReference type="EMBL" id="CP000527">
    <property type="protein sequence ID" value="ABM29062.1"/>
    <property type="molecule type" value="Genomic_DNA"/>
</dbReference>
<dbReference type="RefSeq" id="WP_010938238.1">
    <property type="nucleotide sequence ID" value="NC_008751.1"/>
</dbReference>
<evidence type="ECO:0000313" key="1">
    <source>
        <dbReference type="EMBL" id="ABM29062.1"/>
    </source>
</evidence>
<gene>
    <name evidence="1" type="ordered locus">Dvul_2046</name>
</gene>
<accession>A0A0H3A9N1</accession>
<dbReference type="AlphaFoldDB" id="A0A0H3A9N1"/>
<dbReference type="Proteomes" id="UP000009173">
    <property type="component" value="Chromosome"/>
</dbReference>
<dbReference type="HOGENOM" id="CLU_1118748_0_0_7"/>
<protein>
    <submittedName>
        <fullName evidence="1">Uncharacterized protein</fullName>
    </submittedName>
</protein>
<evidence type="ECO:0000313" key="2">
    <source>
        <dbReference type="Proteomes" id="UP000009173"/>
    </source>
</evidence>
<dbReference type="KEGG" id="dvl:Dvul_2046"/>
<name>A0A0H3A9N1_NITV4</name>
<sequence length="249" mass="28641">MTEIQRDIDLMGMPLEGVVAYWLSLKKLVGGSRSFKSLEQEAEFTPEPFVRHLLELAFASHLDSSRVRELALTKGEVVCATLDRRFDLMRIAVMDVASGENPHRTLARMGARFHALPVEADRALAYAQELLRLALEKESSEPFFNVHHRQNDDKLLVTLLFYVMLARHHGRIACRPFVPHMGARFFGDALALVVDGFDAPFVRKWMKRHKQVLLEELRGKVRVSVDMCLGIRDRLDYDDLFRVARSHMR</sequence>
<organism evidence="1 2">
    <name type="scientific">Nitratidesulfovibrio vulgaris (strain DP4)</name>
    <name type="common">Desulfovibrio vulgaris</name>
    <dbReference type="NCBI Taxonomy" id="391774"/>
    <lineage>
        <taxon>Bacteria</taxon>
        <taxon>Pseudomonadati</taxon>
        <taxon>Thermodesulfobacteriota</taxon>
        <taxon>Desulfovibrionia</taxon>
        <taxon>Desulfovibrionales</taxon>
        <taxon>Desulfovibrionaceae</taxon>
        <taxon>Nitratidesulfovibrio</taxon>
    </lineage>
</organism>